<dbReference type="KEGG" id="yag:AABB28_16845"/>
<sequence>MPVILQNALPAAQSGAPRLPGTMPCDADDWLRVDEAYAAQMACRTALLSERPQAVLCESTQETGQEILTEALRVLPGLGFSVTGDVVICPDGREVRCDKAAPLHTLGHLVQEDICILEKQGDEHVMTSAVLCFPANWRLAEKIGRPLTGIHEPVDEYDDNIARRVQRLFDGVRVGKPLWRFNKLSYADADLHQPYKREVTDQMPFVRSERQCILRLPKTEAVIFTIHTYVVRP</sequence>
<dbReference type="AlphaFoldDB" id="A0AAN0M1Z8"/>
<evidence type="ECO:0000313" key="2">
    <source>
        <dbReference type="Proteomes" id="UP001451782"/>
    </source>
</evidence>
<dbReference type="Pfam" id="PF11927">
    <property type="entry name" value="HODM_asu-like"/>
    <property type="match status" value="1"/>
</dbReference>
<accession>A0AAN0M1Z8</accession>
<dbReference type="InterPro" id="IPR021848">
    <property type="entry name" value="HODM_asu-like"/>
</dbReference>
<proteinExistence type="predicted"/>
<name>A0AAN0M1Z8_9RHOB</name>
<keyword evidence="2" id="KW-1185">Reference proteome</keyword>
<evidence type="ECO:0000313" key="1">
    <source>
        <dbReference type="EMBL" id="WZU63489.1"/>
    </source>
</evidence>
<gene>
    <name evidence="1" type="ORF">AABB28_16845</name>
</gene>
<reference evidence="1 2" key="1">
    <citation type="submission" date="2024-04" db="EMBL/GenBank/DDBJ databases">
        <title>Phylogenomic analyses of a clade within the roseobacter group suggest taxonomic reassignments of species of the genera Aestuariivita, Citreicella, Loktanella, Nautella, Pelagibaca, Ruegeria, Thalassobius, Thiobacimonas and Tropicibacter, and the proposal o.</title>
        <authorList>
            <person name="Jeon C.O."/>
        </authorList>
    </citation>
    <scope>NUCLEOTIDE SEQUENCE [LARGE SCALE GENOMIC DNA]</scope>
    <source>
        <strain evidence="1 2">G8-12</strain>
    </source>
</reference>
<protein>
    <submittedName>
        <fullName evidence="1">DUF3445 domain-containing protein</fullName>
    </submittedName>
</protein>
<dbReference type="Proteomes" id="UP001451782">
    <property type="component" value="Chromosome"/>
</dbReference>
<dbReference type="EMBL" id="CP151762">
    <property type="protein sequence ID" value="WZU63489.1"/>
    <property type="molecule type" value="Genomic_DNA"/>
</dbReference>
<dbReference type="RefSeq" id="WP_342069870.1">
    <property type="nucleotide sequence ID" value="NZ_CP151762.1"/>
</dbReference>
<organism evidence="1 2">
    <name type="scientific">Yoonia algicola</name>
    <dbReference type="NCBI Taxonomy" id="3137368"/>
    <lineage>
        <taxon>Bacteria</taxon>
        <taxon>Pseudomonadati</taxon>
        <taxon>Pseudomonadota</taxon>
        <taxon>Alphaproteobacteria</taxon>
        <taxon>Rhodobacterales</taxon>
        <taxon>Paracoccaceae</taxon>
        <taxon>Yoonia</taxon>
    </lineage>
</organism>